<dbReference type="EMBL" id="CAEZYQ010000001">
    <property type="protein sequence ID" value="CAB4727521.1"/>
    <property type="molecule type" value="Genomic_DNA"/>
</dbReference>
<dbReference type="InterPro" id="IPR016181">
    <property type="entry name" value="Acyl_CoA_acyltransferase"/>
</dbReference>
<dbReference type="Pfam" id="PF00583">
    <property type="entry name" value="Acetyltransf_1"/>
    <property type="match status" value="1"/>
</dbReference>
<protein>
    <submittedName>
        <fullName evidence="4">Unannotated protein</fullName>
    </submittedName>
</protein>
<dbReference type="CDD" id="cd04301">
    <property type="entry name" value="NAT_SF"/>
    <property type="match status" value="1"/>
</dbReference>
<name>A0A6J6RYF0_9ZZZZ</name>
<keyword evidence="2" id="KW-0012">Acyltransferase</keyword>
<keyword evidence="1" id="KW-0808">Transferase</keyword>
<dbReference type="InterPro" id="IPR050832">
    <property type="entry name" value="Bact_Acetyltransf"/>
</dbReference>
<gene>
    <name evidence="4" type="ORF">UFOPK2761_00275</name>
</gene>
<evidence type="ECO:0000259" key="3">
    <source>
        <dbReference type="PROSITE" id="PS51186"/>
    </source>
</evidence>
<organism evidence="4">
    <name type="scientific">freshwater metagenome</name>
    <dbReference type="NCBI Taxonomy" id="449393"/>
    <lineage>
        <taxon>unclassified sequences</taxon>
        <taxon>metagenomes</taxon>
        <taxon>ecological metagenomes</taxon>
    </lineage>
</organism>
<proteinExistence type="predicted"/>
<dbReference type="PROSITE" id="PS51186">
    <property type="entry name" value="GNAT"/>
    <property type="match status" value="1"/>
</dbReference>
<accession>A0A6J6RYF0</accession>
<sequence>MSDVQLREWQDDDLPAIGRLHALSRHHAYADLVDPVALARVSPASQEAVWRSRWTDLRERAGQGRPYVALVAEVDGGPVGFAVAFALDRPDGGSGVELNALHVLPSHHGTGVAQALMDAVVAALRTWDVPTAHLLVLEGNARAEAFYRRTGWVLRGPAGTHDVGGAPVPVLRYELRLR</sequence>
<evidence type="ECO:0000256" key="2">
    <source>
        <dbReference type="ARBA" id="ARBA00023315"/>
    </source>
</evidence>
<dbReference type="AlphaFoldDB" id="A0A6J6RYF0"/>
<dbReference type="SUPFAM" id="SSF55729">
    <property type="entry name" value="Acyl-CoA N-acyltransferases (Nat)"/>
    <property type="match status" value="1"/>
</dbReference>
<dbReference type="Gene3D" id="3.40.630.30">
    <property type="match status" value="1"/>
</dbReference>
<feature type="domain" description="N-acetyltransferase" evidence="3">
    <location>
        <begin position="4"/>
        <end position="178"/>
    </location>
</feature>
<dbReference type="GO" id="GO:0016747">
    <property type="term" value="F:acyltransferase activity, transferring groups other than amino-acyl groups"/>
    <property type="evidence" value="ECO:0007669"/>
    <property type="project" value="InterPro"/>
</dbReference>
<reference evidence="4" key="1">
    <citation type="submission" date="2020-05" db="EMBL/GenBank/DDBJ databases">
        <authorList>
            <person name="Chiriac C."/>
            <person name="Salcher M."/>
            <person name="Ghai R."/>
            <person name="Kavagutti S V."/>
        </authorList>
    </citation>
    <scope>NUCLEOTIDE SEQUENCE</scope>
</reference>
<evidence type="ECO:0000256" key="1">
    <source>
        <dbReference type="ARBA" id="ARBA00022679"/>
    </source>
</evidence>
<dbReference type="InterPro" id="IPR000182">
    <property type="entry name" value="GNAT_dom"/>
</dbReference>
<evidence type="ECO:0000313" key="4">
    <source>
        <dbReference type="EMBL" id="CAB4727521.1"/>
    </source>
</evidence>
<dbReference type="PANTHER" id="PTHR43877">
    <property type="entry name" value="AMINOALKYLPHOSPHONATE N-ACETYLTRANSFERASE-RELATED-RELATED"/>
    <property type="match status" value="1"/>
</dbReference>